<name>A0A1Y6HPX6_9XANT</name>
<dbReference type="Proteomes" id="UP000195953">
    <property type="component" value="Chromosome 1"/>
</dbReference>
<gene>
    <name evidence="2" type="ORF">PD5205_03027</name>
    <name evidence="1" type="ORF">PD885_00968</name>
</gene>
<reference evidence="2 4" key="1">
    <citation type="submission" date="2017-05" db="EMBL/GenBank/DDBJ databases">
        <authorList>
            <person name="Song R."/>
            <person name="Chenine A.L."/>
            <person name="Ruprecht R.M."/>
        </authorList>
    </citation>
    <scope>NUCLEOTIDE SEQUENCE [LARGE SCALE GENOMIC DNA]</scope>
    <source>
        <strain evidence="2">PD5205</strain>
    </source>
</reference>
<sequence length="40" mass="4150">MHAIAHSNLSITIERAGSATATQCRRATAHFPDGLVVSGT</sequence>
<dbReference type="AlphaFoldDB" id="A0A1Y6HPX6"/>
<accession>A0A1Y6HPX6</accession>
<protein>
    <submittedName>
        <fullName evidence="2">Uncharacterized protein</fullName>
    </submittedName>
</protein>
<dbReference type="EMBL" id="LT853885">
    <property type="protein sequence ID" value="SMR04310.1"/>
    <property type="molecule type" value="Genomic_DNA"/>
</dbReference>
<dbReference type="EMBL" id="LT853882">
    <property type="protein sequence ID" value="SMQ98226.1"/>
    <property type="molecule type" value="Genomic_DNA"/>
</dbReference>
<dbReference type="RefSeq" id="WP_301948601.1">
    <property type="nucleotide sequence ID" value="NZ_ORZH01000042.1"/>
</dbReference>
<keyword evidence="3" id="KW-1185">Reference proteome</keyword>
<proteinExistence type="predicted"/>
<evidence type="ECO:0000313" key="4">
    <source>
        <dbReference type="Proteomes" id="UP000195953"/>
    </source>
</evidence>
<evidence type="ECO:0000313" key="3">
    <source>
        <dbReference type="Proteomes" id="UP000195877"/>
    </source>
</evidence>
<organism evidence="2 4">
    <name type="scientific">Xanthomonas fragariae</name>
    <dbReference type="NCBI Taxonomy" id="48664"/>
    <lineage>
        <taxon>Bacteria</taxon>
        <taxon>Pseudomonadati</taxon>
        <taxon>Pseudomonadota</taxon>
        <taxon>Gammaproteobacteria</taxon>
        <taxon>Lysobacterales</taxon>
        <taxon>Lysobacteraceae</taxon>
        <taxon>Xanthomonas</taxon>
    </lineage>
</organism>
<evidence type="ECO:0000313" key="2">
    <source>
        <dbReference type="EMBL" id="SMR04310.1"/>
    </source>
</evidence>
<reference evidence="1 3" key="2">
    <citation type="submission" date="2017-05" db="EMBL/GenBank/DDBJ databases">
        <authorList>
            <person name="Blom J."/>
        </authorList>
    </citation>
    <scope>NUCLEOTIDE SEQUENCE [LARGE SCALE GENOMIC DNA]</scope>
    <source>
        <strain evidence="1">PD885</strain>
    </source>
</reference>
<dbReference type="Proteomes" id="UP000195877">
    <property type="component" value="Chromosome 1"/>
</dbReference>
<evidence type="ECO:0000313" key="1">
    <source>
        <dbReference type="EMBL" id="SMQ98226.1"/>
    </source>
</evidence>